<gene>
    <name evidence="2" type="primary">LOC108557466</name>
</gene>
<protein>
    <submittedName>
        <fullName evidence="2">Uncharacterized protein LOC108557466</fullName>
    </submittedName>
</protein>
<keyword evidence="1" id="KW-1185">Reference proteome</keyword>
<dbReference type="RefSeq" id="XP_017769461.1">
    <property type="nucleotide sequence ID" value="XM_017913972.1"/>
</dbReference>
<reference evidence="2" key="1">
    <citation type="submission" date="2025-08" db="UniProtKB">
        <authorList>
            <consortium name="RefSeq"/>
        </authorList>
    </citation>
    <scope>IDENTIFICATION</scope>
    <source>
        <tissue evidence="2">Whole Larva</tissue>
    </source>
</reference>
<name>A0ABM1M4G1_NICVS</name>
<dbReference type="Proteomes" id="UP000695000">
    <property type="component" value="Unplaced"/>
</dbReference>
<evidence type="ECO:0000313" key="1">
    <source>
        <dbReference type="Proteomes" id="UP000695000"/>
    </source>
</evidence>
<proteinExistence type="predicted"/>
<accession>A0ABM1M4G1</accession>
<organism evidence="1 2">
    <name type="scientific">Nicrophorus vespilloides</name>
    <name type="common">Boreal carrion beetle</name>
    <dbReference type="NCBI Taxonomy" id="110193"/>
    <lineage>
        <taxon>Eukaryota</taxon>
        <taxon>Metazoa</taxon>
        <taxon>Ecdysozoa</taxon>
        <taxon>Arthropoda</taxon>
        <taxon>Hexapoda</taxon>
        <taxon>Insecta</taxon>
        <taxon>Pterygota</taxon>
        <taxon>Neoptera</taxon>
        <taxon>Endopterygota</taxon>
        <taxon>Coleoptera</taxon>
        <taxon>Polyphaga</taxon>
        <taxon>Staphyliniformia</taxon>
        <taxon>Silphidae</taxon>
        <taxon>Nicrophorinae</taxon>
        <taxon>Nicrophorus</taxon>
    </lineage>
</organism>
<dbReference type="GeneID" id="108557466"/>
<evidence type="ECO:0000313" key="2">
    <source>
        <dbReference type="RefSeq" id="XP_017769461.1"/>
    </source>
</evidence>
<sequence length="106" mass="11733">MKQLAVEVSELHVGDNGELWITCMSTIPGYVGYNENYADVRKHSRQIEVLMTEVPAEIISNTNEIVDSSSSSSSNNSNNNAATLKDTDILESIYPFFIAALIVFLF</sequence>